<protein>
    <submittedName>
        <fullName evidence="1">Uncharacterized protein</fullName>
    </submittedName>
</protein>
<accession>A0A7C9AEV9</accession>
<organism evidence="1">
    <name type="scientific">Opuntia streptacantha</name>
    <name type="common">Prickly pear cactus</name>
    <name type="synonym">Opuntia cardona</name>
    <dbReference type="NCBI Taxonomy" id="393608"/>
    <lineage>
        <taxon>Eukaryota</taxon>
        <taxon>Viridiplantae</taxon>
        <taxon>Streptophyta</taxon>
        <taxon>Embryophyta</taxon>
        <taxon>Tracheophyta</taxon>
        <taxon>Spermatophyta</taxon>
        <taxon>Magnoliopsida</taxon>
        <taxon>eudicotyledons</taxon>
        <taxon>Gunneridae</taxon>
        <taxon>Pentapetalae</taxon>
        <taxon>Caryophyllales</taxon>
        <taxon>Cactineae</taxon>
        <taxon>Cactaceae</taxon>
        <taxon>Opuntioideae</taxon>
        <taxon>Opuntia</taxon>
    </lineage>
</organism>
<dbReference type="EMBL" id="GISG01232755">
    <property type="protein sequence ID" value="MBA4666792.1"/>
    <property type="molecule type" value="Transcribed_RNA"/>
</dbReference>
<reference evidence="1" key="2">
    <citation type="submission" date="2020-07" db="EMBL/GenBank/DDBJ databases">
        <authorList>
            <person name="Vera ALvarez R."/>
            <person name="Arias-Moreno D.M."/>
            <person name="Jimenez-Jacinto V."/>
            <person name="Jimenez-Bremont J.F."/>
            <person name="Swaminathan K."/>
            <person name="Moose S.P."/>
            <person name="Guerrero-Gonzalez M.L."/>
            <person name="Marino-Ramirez L."/>
            <person name="Landsman D."/>
            <person name="Rodriguez-Kessler M."/>
            <person name="Delgado-Sanchez P."/>
        </authorList>
    </citation>
    <scope>NUCLEOTIDE SEQUENCE</scope>
    <source>
        <tissue evidence="1">Cladode</tissue>
    </source>
</reference>
<dbReference type="AlphaFoldDB" id="A0A7C9AEV9"/>
<sequence>MQNTRLLLPPFSLLPIPTPSTFSFNSLICESNLTLTTSVSVVSLTGASPAAFSLLCFLLTKNTHSKEVKNRAPNETPRTISPLLCLILCQAGERMDSEVDEIDGLDRFNDG</sequence>
<name>A0A7C9AEV9_OPUST</name>
<reference evidence="1" key="1">
    <citation type="journal article" date="2013" name="J. Plant Res.">
        <title>Effect of fungi and light on seed germination of three Opuntia species from semiarid lands of central Mexico.</title>
        <authorList>
            <person name="Delgado-Sanchez P."/>
            <person name="Jimenez-Bremont J.F."/>
            <person name="Guerrero-Gonzalez Mde L."/>
            <person name="Flores J."/>
        </authorList>
    </citation>
    <scope>NUCLEOTIDE SEQUENCE</scope>
    <source>
        <tissue evidence="1">Cladode</tissue>
    </source>
</reference>
<evidence type="ECO:0000313" key="1">
    <source>
        <dbReference type="EMBL" id="MBA4666792.1"/>
    </source>
</evidence>
<proteinExistence type="predicted"/>